<gene>
    <name evidence="12" type="ORF">ENS56_03830</name>
</gene>
<dbReference type="AlphaFoldDB" id="A0A832G6C7"/>
<evidence type="ECO:0000259" key="10">
    <source>
        <dbReference type="Pfam" id="PF07992"/>
    </source>
</evidence>
<dbReference type="PANTHER" id="PTHR43706">
    <property type="entry name" value="NADH DEHYDROGENASE"/>
    <property type="match status" value="1"/>
</dbReference>
<keyword evidence="9" id="KW-0812">Transmembrane</keyword>
<evidence type="ECO:0000256" key="6">
    <source>
        <dbReference type="ARBA" id="ARBA00023002"/>
    </source>
</evidence>
<evidence type="ECO:0000256" key="5">
    <source>
        <dbReference type="ARBA" id="ARBA00022946"/>
    </source>
</evidence>
<keyword evidence="9" id="KW-1133">Transmembrane helix</keyword>
<dbReference type="InterPro" id="IPR023753">
    <property type="entry name" value="FAD/NAD-binding_dom"/>
</dbReference>
<dbReference type="InterPro" id="IPR045024">
    <property type="entry name" value="NDH-2"/>
</dbReference>
<keyword evidence="6" id="KW-0560">Oxidoreductase</keyword>
<dbReference type="Gene3D" id="3.50.50.100">
    <property type="match status" value="1"/>
</dbReference>
<keyword evidence="7" id="KW-0520">NAD</keyword>
<comment type="caution">
    <text evidence="12">The sequence shown here is derived from an EMBL/GenBank/DDBJ whole genome shotgun (WGS) entry which is preliminary data.</text>
</comment>
<dbReference type="SUPFAM" id="SSF51905">
    <property type="entry name" value="FAD/NAD(P)-binding domain"/>
    <property type="match status" value="1"/>
</dbReference>
<accession>A0A832G6C7</accession>
<evidence type="ECO:0000313" key="12">
    <source>
        <dbReference type="EMBL" id="HGT47141.1"/>
    </source>
</evidence>
<sequence length="413" mass="45951">MKKKVIILGAGFGGLTAAKNFGDTEFDVTIIDKTNHHLFQPLLYQVATAALSPSDIAVPIRSPLSGYKNIKVIMDEVVSIDKINRSVMLKNSESVLKFDYLIVAVGARHSYFGKNDWEQIAPGLKTLTDALVIREKIIEALELAEKENNNELMKKYLTFVIVGGGPTGVELAGAIAEIAKETMIKDYKNFKPEDTKVILIEAADRILPSFDKKLSEQAKKDLEQMGVEVKLHTKVENVSEDGVFTNNGFISSKTIIWAAGNQASPLLNSLDAELDRAGRVIVNKDCSLPNHPEIFIIGDAAHFEDENGNVLPGVAQVAIQQGKFVSEIIKNEIPFDKRPIFKYIDKGTMATIGKAKAVAEIKGFKLTGLLAWLAWSFVHIFFLIGFRNRFRVMIEWIWYYITKKHGTRLIVGK</sequence>
<evidence type="ECO:0000256" key="9">
    <source>
        <dbReference type="SAM" id="Phobius"/>
    </source>
</evidence>
<dbReference type="EMBL" id="DSVI01000004">
    <property type="protein sequence ID" value="HGT47141.1"/>
    <property type="molecule type" value="Genomic_DNA"/>
</dbReference>
<dbReference type="Pfam" id="PF07992">
    <property type="entry name" value="Pyr_redox_2"/>
    <property type="match status" value="1"/>
</dbReference>
<feature type="domain" description="External alternative NADH-ubiquinone oxidoreductase-like C-terminal" evidence="11">
    <location>
        <begin position="346"/>
        <end position="401"/>
    </location>
</feature>
<dbReference type="PRINTS" id="PR00368">
    <property type="entry name" value="FADPNR"/>
</dbReference>
<keyword evidence="9" id="KW-0472">Membrane</keyword>
<dbReference type="InterPro" id="IPR054585">
    <property type="entry name" value="NDH2-like_C"/>
</dbReference>
<dbReference type="PANTHER" id="PTHR43706:SF47">
    <property type="entry name" value="EXTERNAL NADH-UBIQUINONE OXIDOREDUCTASE 1, MITOCHONDRIAL-RELATED"/>
    <property type="match status" value="1"/>
</dbReference>
<feature type="domain" description="FAD/NAD(P)-binding" evidence="10">
    <location>
        <begin position="3"/>
        <end position="322"/>
    </location>
</feature>
<evidence type="ECO:0000256" key="8">
    <source>
        <dbReference type="ARBA" id="ARBA00047599"/>
    </source>
</evidence>
<evidence type="ECO:0000256" key="4">
    <source>
        <dbReference type="ARBA" id="ARBA00022827"/>
    </source>
</evidence>
<keyword evidence="5" id="KW-0809">Transit peptide</keyword>
<comment type="catalytic activity">
    <reaction evidence="8">
        <text>a quinone + NADH + H(+) = a quinol + NAD(+)</text>
        <dbReference type="Rhea" id="RHEA:46160"/>
        <dbReference type="ChEBI" id="CHEBI:15378"/>
        <dbReference type="ChEBI" id="CHEBI:24646"/>
        <dbReference type="ChEBI" id="CHEBI:57540"/>
        <dbReference type="ChEBI" id="CHEBI:57945"/>
        <dbReference type="ChEBI" id="CHEBI:132124"/>
        <dbReference type="EC" id="1.6.5.9"/>
    </reaction>
</comment>
<comment type="similarity">
    <text evidence="1">Belongs to the NADH dehydrogenase family.</text>
</comment>
<dbReference type="PRINTS" id="PR00411">
    <property type="entry name" value="PNDRDTASEI"/>
</dbReference>
<keyword evidence="4" id="KW-0274">FAD</keyword>
<dbReference type="GO" id="GO:0050136">
    <property type="term" value="F:NADH dehydrogenase (quinone) (non-electrogenic) activity"/>
    <property type="evidence" value="ECO:0007669"/>
    <property type="project" value="UniProtKB-EC"/>
</dbReference>
<evidence type="ECO:0000256" key="2">
    <source>
        <dbReference type="ARBA" id="ARBA00012637"/>
    </source>
</evidence>
<feature type="transmembrane region" description="Helical" evidence="9">
    <location>
        <begin position="366"/>
        <end position="386"/>
    </location>
</feature>
<evidence type="ECO:0000256" key="1">
    <source>
        <dbReference type="ARBA" id="ARBA00005272"/>
    </source>
</evidence>
<reference evidence="12" key="1">
    <citation type="journal article" date="2020" name="mSystems">
        <title>Genome- and Community-Level Interaction Insights into Carbon Utilization and Element Cycling Functions of Hydrothermarchaeota in Hydrothermal Sediment.</title>
        <authorList>
            <person name="Zhou Z."/>
            <person name="Liu Y."/>
            <person name="Xu W."/>
            <person name="Pan J."/>
            <person name="Luo Z.H."/>
            <person name="Li M."/>
        </authorList>
    </citation>
    <scope>NUCLEOTIDE SEQUENCE [LARGE SCALE GENOMIC DNA]</scope>
    <source>
        <strain evidence="12">SpSt-500</strain>
    </source>
</reference>
<evidence type="ECO:0000259" key="11">
    <source>
        <dbReference type="Pfam" id="PF22366"/>
    </source>
</evidence>
<proteinExistence type="inferred from homology"/>
<keyword evidence="3" id="KW-0285">Flavoprotein</keyword>
<dbReference type="Pfam" id="PF22366">
    <property type="entry name" value="NDH2_C"/>
    <property type="match status" value="1"/>
</dbReference>
<protein>
    <recommendedName>
        <fullName evidence="2">NADH:ubiquinone reductase (non-electrogenic)</fullName>
        <ecNumber evidence="2">1.6.5.9</ecNumber>
    </recommendedName>
</protein>
<evidence type="ECO:0000256" key="3">
    <source>
        <dbReference type="ARBA" id="ARBA00022630"/>
    </source>
</evidence>
<name>A0A832G6C7_9BACT</name>
<dbReference type="InterPro" id="IPR036188">
    <property type="entry name" value="FAD/NAD-bd_sf"/>
</dbReference>
<evidence type="ECO:0000256" key="7">
    <source>
        <dbReference type="ARBA" id="ARBA00023027"/>
    </source>
</evidence>
<dbReference type="EC" id="1.6.5.9" evidence="2"/>
<organism evidence="12">
    <name type="scientific">Ignavibacterium album</name>
    <dbReference type="NCBI Taxonomy" id="591197"/>
    <lineage>
        <taxon>Bacteria</taxon>
        <taxon>Pseudomonadati</taxon>
        <taxon>Ignavibacteriota</taxon>
        <taxon>Ignavibacteria</taxon>
        <taxon>Ignavibacteriales</taxon>
        <taxon>Ignavibacteriaceae</taxon>
        <taxon>Ignavibacterium</taxon>
    </lineage>
</organism>